<keyword evidence="1" id="KW-0812">Transmembrane</keyword>
<accession>A0ABT2IE95</accession>
<gene>
    <name evidence="2" type="ORF">NZD88_05065</name>
</gene>
<dbReference type="EMBL" id="JANZQH010000002">
    <property type="protein sequence ID" value="MCT2406922.1"/>
    <property type="molecule type" value="Genomic_DNA"/>
</dbReference>
<dbReference type="Proteomes" id="UP001142057">
    <property type="component" value="Unassembled WGS sequence"/>
</dbReference>
<name>A0ABT2IE95_9FLAO</name>
<organism evidence="2 3">
    <name type="scientific">Chryseobacterium pyrolae</name>
    <dbReference type="NCBI Taxonomy" id="2987481"/>
    <lineage>
        <taxon>Bacteria</taxon>
        <taxon>Pseudomonadati</taxon>
        <taxon>Bacteroidota</taxon>
        <taxon>Flavobacteriia</taxon>
        <taxon>Flavobacteriales</taxon>
        <taxon>Weeksellaceae</taxon>
        <taxon>Chryseobacterium group</taxon>
        <taxon>Chryseobacterium</taxon>
    </lineage>
</organism>
<reference evidence="2" key="1">
    <citation type="submission" date="2022-08" db="EMBL/GenBank/DDBJ databases">
        <title>Chryseobacterium antibioticum,isolated from the rhizosphere soil of Pyrola in Tibet.</title>
        <authorList>
            <person name="Kan Y."/>
        </authorList>
    </citation>
    <scope>NUCLEOTIDE SEQUENCE</scope>
    <source>
        <strain evidence="2">Pc2-12</strain>
    </source>
</reference>
<proteinExistence type="predicted"/>
<keyword evidence="1" id="KW-1133">Transmembrane helix</keyword>
<evidence type="ECO:0000313" key="3">
    <source>
        <dbReference type="Proteomes" id="UP001142057"/>
    </source>
</evidence>
<sequence>MVYFVKYFIFIAFIAFLIYEIISVYKIIQSNDNNRLLVGKVVNVTKKTGYVNAELHLDVILDNENKHLNIQGNFRNSLRWWLQKIPRTGDRIYFYLKNSDISSGQYKQSESAYGISINTPTSKSKKTYDLLYNYVFNKSLFIFILVLILVLIGNALKIDNQSLKIGFYPLIYLLSRFIIGGIVL</sequence>
<evidence type="ECO:0000256" key="1">
    <source>
        <dbReference type="SAM" id="Phobius"/>
    </source>
</evidence>
<feature type="transmembrane region" description="Helical" evidence="1">
    <location>
        <begin position="7"/>
        <end position="28"/>
    </location>
</feature>
<keyword evidence="1" id="KW-0472">Membrane</keyword>
<protein>
    <recommendedName>
        <fullName evidence="4">DUF3592 domain-containing protein</fullName>
    </recommendedName>
</protein>
<evidence type="ECO:0000313" key="2">
    <source>
        <dbReference type="EMBL" id="MCT2406922.1"/>
    </source>
</evidence>
<evidence type="ECO:0008006" key="4">
    <source>
        <dbReference type="Google" id="ProtNLM"/>
    </source>
</evidence>
<comment type="caution">
    <text evidence="2">The sequence shown here is derived from an EMBL/GenBank/DDBJ whole genome shotgun (WGS) entry which is preliminary data.</text>
</comment>
<feature type="transmembrane region" description="Helical" evidence="1">
    <location>
        <begin position="131"/>
        <end position="153"/>
    </location>
</feature>
<dbReference type="RefSeq" id="WP_259827915.1">
    <property type="nucleotide sequence ID" value="NZ_JANZQH010000002.1"/>
</dbReference>
<feature type="transmembrane region" description="Helical" evidence="1">
    <location>
        <begin position="165"/>
        <end position="183"/>
    </location>
</feature>
<keyword evidence="3" id="KW-1185">Reference proteome</keyword>